<dbReference type="AlphaFoldDB" id="A0A840WCC1"/>
<keyword evidence="2" id="KW-0812">Transmembrane</keyword>
<dbReference type="EMBL" id="JACHDO010000001">
    <property type="protein sequence ID" value="MBB5493812.1"/>
    <property type="molecule type" value="Genomic_DNA"/>
</dbReference>
<dbReference type="RefSeq" id="WP_184366931.1">
    <property type="nucleotide sequence ID" value="NZ_BAAAKM010000082.1"/>
</dbReference>
<keyword evidence="2" id="KW-1133">Transmembrane helix</keyword>
<keyword evidence="2" id="KW-0472">Membrane</keyword>
<evidence type="ECO:0000256" key="1">
    <source>
        <dbReference type="SAM" id="MobiDB-lite"/>
    </source>
</evidence>
<feature type="transmembrane region" description="Helical" evidence="2">
    <location>
        <begin position="39"/>
        <end position="60"/>
    </location>
</feature>
<evidence type="ECO:0008006" key="5">
    <source>
        <dbReference type="Google" id="ProtNLM"/>
    </source>
</evidence>
<reference evidence="3 4" key="1">
    <citation type="submission" date="2020-08" db="EMBL/GenBank/DDBJ databases">
        <title>Sequencing the genomes of 1000 actinobacteria strains.</title>
        <authorList>
            <person name="Klenk H.-P."/>
        </authorList>
    </citation>
    <scope>NUCLEOTIDE SEQUENCE [LARGE SCALE GENOMIC DNA]</scope>
    <source>
        <strain evidence="3 4">DSM 44598</strain>
    </source>
</reference>
<keyword evidence="4" id="KW-1185">Reference proteome</keyword>
<proteinExistence type="predicted"/>
<organism evidence="3 4">
    <name type="scientific">Nocardiopsis metallicus</name>
    <dbReference type="NCBI Taxonomy" id="179819"/>
    <lineage>
        <taxon>Bacteria</taxon>
        <taxon>Bacillati</taxon>
        <taxon>Actinomycetota</taxon>
        <taxon>Actinomycetes</taxon>
        <taxon>Streptosporangiales</taxon>
        <taxon>Nocardiopsidaceae</taxon>
        <taxon>Nocardiopsis</taxon>
    </lineage>
</organism>
<feature type="region of interest" description="Disordered" evidence="1">
    <location>
        <begin position="1"/>
        <end position="38"/>
    </location>
</feature>
<sequence>MYNGPSQQFPQQPQQQPQSHPHQGRPAPSPRRGGTGRTIGITLAATTGVYALIAGGFWLVSSPGAAVAGPEFEGLPTDPCSVPNGSQLNSVSARLASAHLTPSSSRCVWHVEWSDGSQGNLNVRYRFPVDSDNEPQRRASDVEREYEERFEQLTEGEVDDYWTVEVQESRELDVGEQAVVAHVREGYEDLRGKAEVLVLADGVLIDVWASEAWDENPGRPDFTDDEDTLISIAESAVSHLG</sequence>
<protein>
    <recommendedName>
        <fullName evidence="5">DUF3558 domain-containing protein</fullName>
    </recommendedName>
</protein>
<comment type="caution">
    <text evidence="3">The sequence shown here is derived from an EMBL/GenBank/DDBJ whole genome shotgun (WGS) entry which is preliminary data.</text>
</comment>
<evidence type="ECO:0000313" key="3">
    <source>
        <dbReference type="EMBL" id="MBB5493812.1"/>
    </source>
</evidence>
<name>A0A840WCC1_9ACTN</name>
<gene>
    <name evidence="3" type="ORF">HNR07_004949</name>
</gene>
<dbReference type="Proteomes" id="UP000579647">
    <property type="component" value="Unassembled WGS sequence"/>
</dbReference>
<accession>A0A840WCC1</accession>
<evidence type="ECO:0000313" key="4">
    <source>
        <dbReference type="Proteomes" id="UP000579647"/>
    </source>
</evidence>
<evidence type="ECO:0000256" key="2">
    <source>
        <dbReference type="SAM" id="Phobius"/>
    </source>
</evidence>